<name>A0A8S1KNP9_9CILI</name>
<accession>A0A8S1KNP9</accession>
<sequence length="207" mass="24337">MRRNRIGTKAEFLWAWDVEDISQMNGPLAVQEYIQELIRADSSNIKQIITPPPEVDIHVWQYEHLRQFILELNLLVTQLKGLCTAQTCPKMKATEDWLYLCAAHKKAQECSAIDYMIHNLDQSTSILTNIKTYPSRVSINPQNATNNFAFIVRRLYRLFSHTYFNHKEIFEDFENEMFLCTRFTEFALKFELMSPKLITIPKEALKL</sequence>
<dbReference type="EMBL" id="CAJJDN010000035">
    <property type="protein sequence ID" value="CAD8076922.1"/>
    <property type="molecule type" value="Genomic_DNA"/>
</dbReference>
<reference evidence="1" key="1">
    <citation type="submission" date="2021-01" db="EMBL/GenBank/DDBJ databases">
        <authorList>
            <consortium name="Genoscope - CEA"/>
            <person name="William W."/>
        </authorList>
    </citation>
    <scope>NUCLEOTIDE SEQUENCE</scope>
</reference>
<comment type="caution">
    <text evidence="1">The sequence shown here is derived from an EMBL/GenBank/DDBJ whole genome shotgun (WGS) entry which is preliminary data.</text>
</comment>
<organism evidence="1 3">
    <name type="scientific">Paramecium sonneborni</name>
    <dbReference type="NCBI Taxonomy" id="65129"/>
    <lineage>
        <taxon>Eukaryota</taxon>
        <taxon>Sar</taxon>
        <taxon>Alveolata</taxon>
        <taxon>Ciliophora</taxon>
        <taxon>Intramacronucleata</taxon>
        <taxon>Oligohymenophorea</taxon>
        <taxon>Peniculida</taxon>
        <taxon>Parameciidae</taxon>
        <taxon>Paramecium</taxon>
    </lineage>
</organism>
<evidence type="ECO:0000313" key="3">
    <source>
        <dbReference type="Proteomes" id="UP000692954"/>
    </source>
</evidence>
<gene>
    <name evidence="1" type="ORF">PSON_ATCC_30995.1.T0080413</name>
    <name evidence="2" type="ORF">PSON_ATCC_30995.1.T0350236</name>
</gene>
<dbReference type="AlphaFoldDB" id="A0A8S1KNP9"/>
<dbReference type="PANTHER" id="PTHR22599">
    <property type="entry name" value="MPS ONE BINDER KINASE ACTIVATOR-LIKE MOB"/>
    <property type="match status" value="1"/>
</dbReference>
<protein>
    <submittedName>
        <fullName evidence="1">Uncharacterized protein</fullName>
    </submittedName>
</protein>
<dbReference type="Proteomes" id="UP000692954">
    <property type="component" value="Unassembled WGS sequence"/>
</dbReference>
<evidence type="ECO:0000313" key="2">
    <source>
        <dbReference type="EMBL" id="CAD8076922.1"/>
    </source>
</evidence>
<dbReference type="InterPro" id="IPR005301">
    <property type="entry name" value="MOB_kinase_act_fam"/>
</dbReference>
<dbReference type="EMBL" id="CAJJDN010000008">
    <property type="protein sequence ID" value="CAD8054672.1"/>
    <property type="molecule type" value="Genomic_DNA"/>
</dbReference>
<dbReference type="SMART" id="SM01388">
    <property type="entry name" value="Mob1_phocein"/>
    <property type="match status" value="1"/>
</dbReference>
<keyword evidence="3" id="KW-1185">Reference proteome</keyword>
<dbReference type="Pfam" id="PF03637">
    <property type="entry name" value="Mob1_phocein"/>
    <property type="match status" value="1"/>
</dbReference>
<dbReference type="OrthoDB" id="184876at2759"/>
<proteinExistence type="predicted"/>
<evidence type="ECO:0000313" key="1">
    <source>
        <dbReference type="EMBL" id="CAD8054672.1"/>
    </source>
</evidence>